<gene>
    <name evidence="2" type="ORF">ASPZODRAFT_130540</name>
</gene>
<dbReference type="Proteomes" id="UP000184188">
    <property type="component" value="Unassembled WGS sequence"/>
</dbReference>
<proteinExistence type="predicted"/>
<organism evidence="2 3">
    <name type="scientific">Penicilliopsis zonata CBS 506.65</name>
    <dbReference type="NCBI Taxonomy" id="1073090"/>
    <lineage>
        <taxon>Eukaryota</taxon>
        <taxon>Fungi</taxon>
        <taxon>Dikarya</taxon>
        <taxon>Ascomycota</taxon>
        <taxon>Pezizomycotina</taxon>
        <taxon>Eurotiomycetes</taxon>
        <taxon>Eurotiomycetidae</taxon>
        <taxon>Eurotiales</taxon>
        <taxon>Aspergillaceae</taxon>
        <taxon>Penicilliopsis</taxon>
    </lineage>
</organism>
<evidence type="ECO:0000313" key="2">
    <source>
        <dbReference type="EMBL" id="OJJ48492.1"/>
    </source>
</evidence>
<keyword evidence="1" id="KW-1133">Transmembrane helix</keyword>
<keyword evidence="3" id="KW-1185">Reference proteome</keyword>
<reference evidence="3" key="1">
    <citation type="journal article" date="2017" name="Genome Biol.">
        <title>Comparative genomics reveals high biological diversity and specific adaptations in the industrially and medically important fungal genus Aspergillus.</title>
        <authorList>
            <person name="de Vries R.P."/>
            <person name="Riley R."/>
            <person name="Wiebenga A."/>
            <person name="Aguilar-Osorio G."/>
            <person name="Amillis S."/>
            <person name="Uchima C.A."/>
            <person name="Anderluh G."/>
            <person name="Asadollahi M."/>
            <person name="Askin M."/>
            <person name="Barry K."/>
            <person name="Battaglia E."/>
            <person name="Bayram O."/>
            <person name="Benocci T."/>
            <person name="Braus-Stromeyer S.A."/>
            <person name="Caldana C."/>
            <person name="Canovas D."/>
            <person name="Cerqueira G.C."/>
            <person name="Chen F."/>
            <person name="Chen W."/>
            <person name="Choi C."/>
            <person name="Clum A."/>
            <person name="Dos Santos R.A."/>
            <person name="Damasio A.R."/>
            <person name="Diallinas G."/>
            <person name="Emri T."/>
            <person name="Fekete E."/>
            <person name="Flipphi M."/>
            <person name="Freyberg S."/>
            <person name="Gallo A."/>
            <person name="Gournas C."/>
            <person name="Habgood R."/>
            <person name="Hainaut M."/>
            <person name="Harispe M.L."/>
            <person name="Henrissat B."/>
            <person name="Hilden K.S."/>
            <person name="Hope R."/>
            <person name="Hossain A."/>
            <person name="Karabika E."/>
            <person name="Karaffa L."/>
            <person name="Karanyi Z."/>
            <person name="Krasevec N."/>
            <person name="Kuo A."/>
            <person name="Kusch H."/>
            <person name="LaButti K."/>
            <person name="Lagendijk E.L."/>
            <person name="Lapidus A."/>
            <person name="Levasseur A."/>
            <person name="Lindquist E."/>
            <person name="Lipzen A."/>
            <person name="Logrieco A.F."/>
            <person name="MacCabe A."/>
            <person name="Maekelae M.R."/>
            <person name="Malavazi I."/>
            <person name="Melin P."/>
            <person name="Meyer V."/>
            <person name="Mielnichuk N."/>
            <person name="Miskei M."/>
            <person name="Molnar A.P."/>
            <person name="Mule G."/>
            <person name="Ngan C.Y."/>
            <person name="Orejas M."/>
            <person name="Orosz E."/>
            <person name="Ouedraogo J.P."/>
            <person name="Overkamp K.M."/>
            <person name="Park H.-S."/>
            <person name="Perrone G."/>
            <person name="Piumi F."/>
            <person name="Punt P.J."/>
            <person name="Ram A.F."/>
            <person name="Ramon A."/>
            <person name="Rauscher S."/>
            <person name="Record E."/>
            <person name="Riano-Pachon D.M."/>
            <person name="Robert V."/>
            <person name="Roehrig J."/>
            <person name="Ruller R."/>
            <person name="Salamov A."/>
            <person name="Salih N.S."/>
            <person name="Samson R.A."/>
            <person name="Sandor E."/>
            <person name="Sanguinetti M."/>
            <person name="Schuetze T."/>
            <person name="Sepcic K."/>
            <person name="Shelest E."/>
            <person name="Sherlock G."/>
            <person name="Sophianopoulou V."/>
            <person name="Squina F.M."/>
            <person name="Sun H."/>
            <person name="Susca A."/>
            <person name="Todd R.B."/>
            <person name="Tsang A."/>
            <person name="Unkles S.E."/>
            <person name="van de Wiele N."/>
            <person name="van Rossen-Uffink D."/>
            <person name="Oliveira J.V."/>
            <person name="Vesth T.C."/>
            <person name="Visser J."/>
            <person name="Yu J.-H."/>
            <person name="Zhou M."/>
            <person name="Andersen M.R."/>
            <person name="Archer D.B."/>
            <person name="Baker S.E."/>
            <person name="Benoit I."/>
            <person name="Brakhage A.A."/>
            <person name="Braus G.H."/>
            <person name="Fischer R."/>
            <person name="Frisvad J.C."/>
            <person name="Goldman G.H."/>
            <person name="Houbraken J."/>
            <person name="Oakley B."/>
            <person name="Pocsi I."/>
            <person name="Scazzocchio C."/>
            <person name="Seiboth B."/>
            <person name="vanKuyk P.A."/>
            <person name="Wortman J."/>
            <person name="Dyer P.S."/>
            <person name="Grigoriev I.V."/>
        </authorList>
    </citation>
    <scope>NUCLEOTIDE SEQUENCE [LARGE SCALE GENOMIC DNA]</scope>
    <source>
        <strain evidence="3">CBS 506.65</strain>
    </source>
</reference>
<accession>A0A1L9SMJ1</accession>
<dbReference type="AlphaFoldDB" id="A0A1L9SMJ1"/>
<evidence type="ECO:0000313" key="3">
    <source>
        <dbReference type="Proteomes" id="UP000184188"/>
    </source>
</evidence>
<dbReference type="GeneID" id="34608997"/>
<feature type="transmembrane region" description="Helical" evidence="1">
    <location>
        <begin position="22"/>
        <end position="40"/>
    </location>
</feature>
<evidence type="ECO:0000256" key="1">
    <source>
        <dbReference type="SAM" id="Phobius"/>
    </source>
</evidence>
<protein>
    <submittedName>
        <fullName evidence="2">Uncharacterized protein</fullName>
    </submittedName>
</protein>
<dbReference type="EMBL" id="KV878339">
    <property type="protein sequence ID" value="OJJ48492.1"/>
    <property type="molecule type" value="Genomic_DNA"/>
</dbReference>
<sequence length="91" mass="10717">MNNTTSDWAQNEAVLSFNVAELFLELLFALVFSELTYFILRRNRFLHGGVFIILVRQRQHQRQFHLVRVVRPGNGRFQGPDNVRIQGAERF</sequence>
<name>A0A1L9SMJ1_9EURO</name>
<dbReference type="VEuPathDB" id="FungiDB:ASPZODRAFT_130540"/>
<dbReference type="RefSeq" id="XP_022583002.1">
    <property type="nucleotide sequence ID" value="XM_022722532.1"/>
</dbReference>
<keyword evidence="1" id="KW-0472">Membrane</keyword>
<keyword evidence="1" id="KW-0812">Transmembrane</keyword>